<feature type="region of interest" description="Disordered" evidence="1">
    <location>
        <begin position="197"/>
        <end position="227"/>
    </location>
</feature>
<dbReference type="Ensembl" id="ENSPRET00000006175.1">
    <property type="protein sequence ID" value="ENSPREP00000006091.1"/>
    <property type="gene ID" value="ENSPREG00000004242.1"/>
</dbReference>
<dbReference type="GO" id="GO:0005634">
    <property type="term" value="C:nucleus"/>
    <property type="evidence" value="ECO:0007669"/>
    <property type="project" value="TreeGrafter"/>
</dbReference>
<dbReference type="PANTHER" id="PTHR12845">
    <property type="entry name" value="GUANINE NUCLEOTIDE EXCHANGE FACTOR"/>
    <property type="match status" value="1"/>
</dbReference>
<evidence type="ECO:0000313" key="3">
    <source>
        <dbReference type="Ensembl" id="ENSPREP00000006091.1"/>
    </source>
</evidence>
<proteinExistence type="predicted"/>
<evidence type="ECO:0000313" key="4">
    <source>
        <dbReference type="Proteomes" id="UP000242638"/>
    </source>
</evidence>
<dbReference type="Gene3D" id="1.20.900.10">
    <property type="entry name" value="Dbl homology (DH) domain"/>
    <property type="match status" value="1"/>
</dbReference>
<dbReference type="InterPro" id="IPR000219">
    <property type="entry name" value="DH_dom"/>
</dbReference>
<organism evidence="3 4">
    <name type="scientific">Poecilia reticulata</name>
    <name type="common">Guppy</name>
    <name type="synonym">Acanthophacelus reticulatus</name>
    <dbReference type="NCBI Taxonomy" id="8081"/>
    <lineage>
        <taxon>Eukaryota</taxon>
        <taxon>Metazoa</taxon>
        <taxon>Chordata</taxon>
        <taxon>Craniata</taxon>
        <taxon>Vertebrata</taxon>
        <taxon>Euteleostomi</taxon>
        <taxon>Actinopterygii</taxon>
        <taxon>Neopterygii</taxon>
        <taxon>Teleostei</taxon>
        <taxon>Neoteleostei</taxon>
        <taxon>Acanthomorphata</taxon>
        <taxon>Ovalentaria</taxon>
        <taxon>Atherinomorphae</taxon>
        <taxon>Cyprinodontiformes</taxon>
        <taxon>Poeciliidae</taxon>
        <taxon>Poeciliinae</taxon>
        <taxon>Poecilia</taxon>
    </lineage>
</organism>
<evidence type="ECO:0000256" key="1">
    <source>
        <dbReference type="SAM" id="MobiDB-lite"/>
    </source>
</evidence>
<reference evidence="3" key="3">
    <citation type="submission" date="2025-09" db="UniProtKB">
        <authorList>
            <consortium name="Ensembl"/>
        </authorList>
    </citation>
    <scope>IDENTIFICATION</scope>
    <source>
        <strain evidence="3">Guanapo</strain>
    </source>
</reference>
<dbReference type="PANTHER" id="PTHR12845:SF2">
    <property type="entry name" value="DH DOMAIN-CONTAINING PROTEIN-RELATED"/>
    <property type="match status" value="1"/>
</dbReference>
<dbReference type="GO" id="GO:0005085">
    <property type="term" value="F:guanyl-nucleotide exchange factor activity"/>
    <property type="evidence" value="ECO:0007669"/>
    <property type="project" value="InterPro"/>
</dbReference>
<reference evidence="3" key="2">
    <citation type="submission" date="2025-08" db="UniProtKB">
        <authorList>
            <consortium name="Ensembl"/>
        </authorList>
    </citation>
    <scope>IDENTIFICATION</scope>
    <source>
        <strain evidence="3">Guanapo</strain>
    </source>
</reference>
<dbReference type="GO" id="GO:0005737">
    <property type="term" value="C:cytoplasm"/>
    <property type="evidence" value="ECO:0007669"/>
    <property type="project" value="TreeGrafter"/>
</dbReference>
<dbReference type="AlphaFoldDB" id="A0A3P9N948"/>
<dbReference type="PROSITE" id="PS50010">
    <property type="entry name" value="DH_2"/>
    <property type="match status" value="1"/>
</dbReference>
<dbReference type="GeneTree" id="ENSGT01030000234571"/>
<sequence length="227" mass="26075">MISAALVFDFFSLLYKSMFELIGSEVSYLKSLGVLVNHFYASKVLKKTMSTMEHHTLFYNIRRVMEANTKFLLDLEARLGESLIIFQVGDIVLQHCGNFKQYYVPYVTNMTYQESLVNQNFVYALKKLERDPVCQKQGLKSFLILPFQRITRMKLLLELHIQYIPEANGQICVRHSLHSPTTADGKKALYHFPSASQASTPLSSESLEQHQKESLKAENSLSVLREL</sequence>
<dbReference type="SMART" id="SM00325">
    <property type="entry name" value="RhoGEF"/>
    <property type="match status" value="1"/>
</dbReference>
<dbReference type="Proteomes" id="UP000242638">
    <property type="component" value="Unassembled WGS sequence"/>
</dbReference>
<feature type="compositionally biased region" description="Basic and acidic residues" evidence="1">
    <location>
        <begin position="207"/>
        <end position="216"/>
    </location>
</feature>
<evidence type="ECO:0000259" key="2">
    <source>
        <dbReference type="PROSITE" id="PS50010"/>
    </source>
</evidence>
<dbReference type="InterPro" id="IPR035899">
    <property type="entry name" value="DBL_dom_sf"/>
</dbReference>
<feature type="domain" description="DH" evidence="2">
    <location>
        <begin position="13"/>
        <end position="227"/>
    </location>
</feature>
<dbReference type="InterPro" id="IPR047271">
    <property type="entry name" value="Ephexin-like"/>
</dbReference>
<reference evidence="4" key="1">
    <citation type="submission" date="2013-11" db="EMBL/GenBank/DDBJ databases">
        <title>The genomic landscape of the Guanapo guppy.</title>
        <authorList>
            <person name="Kuenstner A."/>
            <person name="Dreyer C."/>
        </authorList>
    </citation>
    <scope>NUCLEOTIDE SEQUENCE</scope>
    <source>
        <strain evidence="4">Guanapo</strain>
    </source>
</reference>
<protein>
    <recommendedName>
        <fullName evidence="2">DH domain-containing protein</fullName>
    </recommendedName>
</protein>
<feature type="compositionally biased region" description="Polar residues" evidence="1">
    <location>
        <begin position="197"/>
        <end position="206"/>
    </location>
</feature>
<dbReference type="Pfam" id="PF00621">
    <property type="entry name" value="RhoGEF"/>
    <property type="match status" value="1"/>
</dbReference>
<dbReference type="SUPFAM" id="SSF48065">
    <property type="entry name" value="DBL homology domain (DH-domain)"/>
    <property type="match status" value="1"/>
</dbReference>
<keyword evidence="4" id="KW-1185">Reference proteome</keyword>
<accession>A0A3P9N948</accession>
<feature type="compositionally biased region" description="Polar residues" evidence="1">
    <location>
        <begin position="217"/>
        <end position="227"/>
    </location>
</feature>
<name>A0A3P9N948_POERE</name>
<dbReference type="Bgee" id="ENSPREG00000004242">
    <property type="expression patterns" value="Expressed in caudal fin and 1 other cell type or tissue"/>
</dbReference>